<feature type="transmembrane region" description="Helical" evidence="7">
    <location>
        <begin position="387"/>
        <end position="405"/>
    </location>
</feature>
<dbReference type="PROSITE" id="PS50850">
    <property type="entry name" value="MFS"/>
    <property type="match status" value="1"/>
</dbReference>
<name>A0ABS9INT9_9ACTN</name>
<evidence type="ECO:0000256" key="6">
    <source>
        <dbReference type="ARBA" id="ARBA00023136"/>
    </source>
</evidence>
<protein>
    <submittedName>
        <fullName evidence="9">MFS transporter</fullName>
    </submittedName>
</protein>
<keyword evidence="4 7" id="KW-0812">Transmembrane</keyword>
<dbReference type="Gene3D" id="1.20.1250.20">
    <property type="entry name" value="MFS general substrate transporter like domains"/>
    <property type="match status" value="1"/>
</dbReference>
<feature type="transmembrane region" description="Helical" evidence="7">
    <location>
        <begin position="155"/>
        <end position="176"/>
    </location>
</feature>
<evidence type="ECO:0000313" key="10">
    <source>
        <dbReference type="Proteomes" id="UP001200110"/>
    </source>
</evidence>
<evidence type="ECO:0000313" key="9">
    <source>
        <dbReference type="EMBL" id="MCF8587235.1"/>
    </source>
</evidence>
<evidence type="ECO:0000256" key="2">
    <source>
        <dbReference type="ARBA" id="ARBA00022448"/>
    </source>
</evidence>
<keyword evidence="10" id="KW-1185">Reference proteome</keyword>
<dbReference type="InterPro" id="IPR020846">
    <property type="entry name" value="MFS_dom"/>
</dbReference>
<evidence type="ECO:0000259" key="8">
    <source>
        <dbReference type="PROSITE" id="PS50850"/>
    </source>
</evidence>
<dbReference type="Proteomes" id="UP001200110">
    <property type="component" value="Unassembled WGS sequence"/>
</dbReference>
<evidence type="ECO:0000256" key="4">
    <source>
        <dbReference type="ARBA" id="ARBA00022692"/>
    </source>
</evidence>
<dbReference type="PANTHER" id="PTHR23517:SF3">
    <property type="entry name" value="INTEGRAL MEMBRANE TRANSPORT PROTEIN"/>
    <property type="match status" value="1"/>
</dbReference>
<feature type="transmembrane region" description="Helical" evidence="7">
    <location>
        <begin position="22"/>
        <end position="46"/>
    </location>
</feature>
<keyword evidence="6 7" id="KW-0472">Membrane</keyword>
<dbReference type="InterPro" id="IPR050171">
    <property type="entry name" value="MFS_Transporters"/>
</dbReference>
<comment type="caution">
    <text evidence="9">The sequence shown here is derived from an EMBL/GenBank/DDBJ whole genome shotgun (WGS) entry which is preliminary data.</text>
</comment>
<feature type="domain" description="Major facilitator superfamily (MFS) profile" evidence="8">
    <location>
        <begin position="21"/>
        <end position="408"/>
    </location>
</feature>
<dbReference type="InterPro" id="IPR036259">
    <property type="entry name" value="MFS_trans_sf"/>
</dbReference>
<evidence type="ECO:0000256" key="3">
    <source>
        <dbReference type="ARBA" id="ARBA00022475"/>
    </source>
</evidence>
<feature type="transmembrane region" description="Helical" evidence="7">
    <location>
        <begin position="297"/>
        <end position="315"/>
    </location>
</feature>
<proteinExistence type="predicted"/>
<dbReference type="PANTHER" id="PTHR23517">
    <property type="entry name" value="RESISTANCE PROTEIN MDTM, PUTATIVE-RELATED-RELATED"/>
    <property type="match status" value="1"/>
</dbReference>
<feature type="transmembrane region" description="Helical" evidence="7">
    <location>
        <begin position="321"/>
        <end position="342"/>
    </location>
</feature>
<feature type="transmembrane region" description="Helical" evidence="7">
    <location>
        <begin position="86"/>
        <end position="103"/>
    </location>
</feature>
<keyword evidence="3" id="KW-1003">Cell membrane</keyword>
<evidence type="ECO:0000256" key="5">
    <source>
        <dbReference type="ARBA" id="ARBA00022989"/>
    </source>
</evidence>
<accession>A0ABS9INT9</accession>
<comment type="subcellular location">
    <subcellularLocation>
        <location evidence="1">Cell membrane</location>
        <topology evidence="1">Multi-pass membrane protein</topology>
    </subcellularLocation>
</comment>
<feature type="transmembrane region" description="Helical" evidence="7">
    <location>
        <begin position="109"/>
        <end position="134"/>
    </location>
</feature>
<evidence type="ECO:0000256" key="1">
    <source>
        <dbReference type="ARBA" id="ARBA00004651"/>
    </source>
</evidence>
<sequence>MTTEAQVSAASDTAARAFPRDWMLVFGALFVCAWSGNQFSPLLVMYREQDHFSASTVTAFLGIYVVGLVPALIVSGSIADRVGRRAPMLVAVIAGLIGSVLLASEGLGLWTIFLGRMFSGVAVGTATAVGTTWLKELSRRPFDPAADASSGARRASLAFTLGSALGALVAGCIAQWGPWTHSLPFLLHIVVTVPFLWLIRRPVETAPALDDDVRDRGGFLVSSARHRRFVRVVMICCPWLFIACGLSYGYQPVLLADAAGGLGLAYGTLLSVIALGTSAAVQPLAKRIDSESSARGLLVSLAILVVGIGVMIAAVTTDSLLVGVVASIVFGVGFGIGLTSGLMEVQRIAPPTELARLTGIFYAVAYIGFAMPTLLAALTPPFTTLELLIALAVLLGVSLGAIGYASEKHLPRRHLPDS</sequence>
<dbReference type="Pfam" id="PF07690">
    <property type="entry name" value="MFS_1"/>
    <property type="match status" value="1"/>
</dbReference>
<reference evidence="9 10" key="1">
    <citation type="submission" date="2022-01" db="EMBL/GenBank/DDBJ databases">
        <authorList>
            <person name="Huang Y."/>
        </authorList>
    </citation>
    <scope>NUCLEOTIDE SEQUENCE [LARGE SCALE GENOMIC DNA]</scope>
    <source>
        <strain evidence="9 10">HY366</strain>
    </source>
</reference>
<dbReference type="SUPFAM" id="SSF103473">
    <property type="entry name" value="MFS general substrate transporter"/>
    <property type="match status" value="1"/>
</dbReference>
<dbReference type="EMBL" id="JAKKOR010000001">
    <property type="protein sequence ID" value="MCF8587235.1"/>
    <property type="molecule type" value="Genomic_DNA"/>
</dbReference>
<organism evidence="9 10">
    <name type="scientific">Gordonia liuliyuniae</name>
    <dbReference type="NCBI Taxonomy" id="2911517"/>
    <lineage>
        <taxon>Bacteria</taxon>
        <taxon>Bacillati</taxon>
        <taxon>Actinomycetota</taxon>
        <taxon>Actinomycetes</taxon>
        <taxon>Mycobacteriales</taxon>
        <taxon>Gordoniaceae</taxon>
        <taxon>Gordonia</taxon>
    </lineage>
</organism>
<keyword evidence="2" id="KW-0813">Transport</keyword>
<gene>
    <name evidence="9" type="ORF">L5G33_01990</name>
</gene>
<keyword evidence="5 7" id="KW-1133">Transmembrane helix</keyword>
<feature type="transmembrane region" description="Helical" evidence="7">
    <location>
        <begin position="262"/>
        <end position="285"/>
    </location>
</feature>
<dbReference type="InterPro" id="IPR011701">
    <property type="entry name" value="MFS"/>
</dbReference>
<feature type="transmembrane region" description="Helical" evidence="7">
    <location>
        <begin position="52"/>
        <end position="74"/>
    </location>
</feature>
<feature type="transmembrane region" description="Helical" evidence="7">
    <location>
        <begin position="229"/>
        <end position="250"/>
    </location>
</feature>
<feature type="transmembrane region" description="Helical" evidence="7">
    <location>
        <begin position="182"/>
        <end position="199"/>
    </location>
</feature>
<evidence type="ECO:0000256" key="7">
    <source>
        <dbReference type="SAM" id="Phobius"/>
    </source>
</evidence>
<dbReference type="RefSeq" id="WP_236996453.1">
    <property type="nucleotide sequence ID" value="NZ_JAKKOR010000001.1"/>
</dbReference>
<feature type="transmembrane region" description="Helical" evidence="7">
    <location>
        <begin position="354"/>
        <end position="375"/>
    </location>
</feature>